<evidence type="ECO:0000256" key="2">
    <source>
        <dbReference type="SAM" id="MobiDB-lite"/>
    </source>
</evidence>
<dbReference type="EMBL" id="JANAVB010001800">
    <property type="protein sequence ID" value="KAJ6852282.1"/>
    <property type="molecule type" value="Genomic_DNA"/>
</dbReference>
<comment type="caution">
    <text evidence="3">The sequence shown here is derived from an EMBL/GenBank/DDBJ whole genome shotgun (WGS) entry which is preliminary data.</text>
</comment>
<gene>
    <name evidence="3" type="ORF">M6B38_254915</name>
</gene>
<evidence type="ECO:0000313" key="3">
    <source>
        <dbReference type="EMBL" id="KAJ6852282.1"/>
    </source>
</evidence>
<reference evidence="3" key="2">
    <citation type="submission" date="2023-04" db="EMBL/GenBank/DDBJ databases">
        <authorList>
            <person name="Bruccoleri R.E."/>
            <person name="Oakeley E.J."/>
            <person name="Faust A.-M."/>
            <person name="Dessus-Babus S."/>
            <person name="Altorfer M."/>
            <person name="Burckhardt D."/>
            <person name="Oertli M."/>
            <person name="Naumann U."/>
            <person name="Petersen F."/>
            <person name="Wong J."/>
        </authorList>
    </citation>
    <scope>NUCLEOTIDE SEQUENCE</scope>
    <source>
        <strain evidence="3">GSM-AAB239-AS_SAM_17_03QT</strain>
        <tissue evidence="3">Leaf</tissue>
    </source>
</reference>
<sequence>MKASLKFREDQKPLVKAKVPISILGLPFLTGVSAGETKELRLDLVTAFDSGPSLRASYRPNDPSAPFAVSLRTGVGPLGSPIAAPMSMTAEFGFGGGGGGGSPSFVVLFKPRLGDFSFRKATTSLAKKEADKIDGDASAVWVEKVGVPARGWRLGDLVSGVEVAARSVLPVRSRAEVRFKWGVRVPAELRSAFAAAAEDGSRVGRGGVSFGKLPLLVMSKITVVHVAEDKREAEKKKKDDVSKEVADVAGACMEVKKQLEAVQAENGSLRKSVEELKGQFQFNGGTGGAGGGAVANSAGRCGTRKPPESSGRAMEAGPTKDEVNEELKKALKGAAGGGVK</sequence>
<feature type="compositionally biased region" description="Gly residues" evidence="2">
    <location>
        <begin position="284"/>
        <end position="293"/>
    </location>
</feature>
<dbReference type="PANTHER" id="PTHR34285:SF3">
    <property type="entry name" value="OS08G0510800 PROTEIN"/>
    <property type="match status" value="1"/>
</dbReference>
<feature type="region of interest" description="Disordered" evidence="2">
    <location>
        <begin position="284"/>
        <end position="340"/>
    </location>
</feature>
<dbReference type="PANTHER" id="PTHR34285">
    <property type="entry name" value="OS08G0510800 PROTEIN"/>
    <property type="match status" value="1"/>
</dbReference>
<feature type="compositionally biased region" description="Basic and acidic residues" evidence="2">
    <location>
        <begin position="318"/>
        <end position="329"/>
    </location>
</feature>
<dbReference type="Proteomes" id="UP001140949">
    <property type="component" value="Unassembled WGS sequence"/>
</dbReference>
<feature type="coiled-coil region" evidence="1">
    <location>
        <begin position="224"/>
        <end position="279"/>
    </location>
</feature>
<evidence type="ECO:0000313" key="4">
    <source>
        <dbReference type="Proteomes" id="UP001140949"/>
    </source>
</evidence>
<accession>A0AAX6IGD2</accession>
<proteinExistence type="predicted"/>
<name>A0AAX6IGD2_IRIPA</name>
<protein>
    <submittedName>
        <fullName evidence="3">Uncharacterized protein</fullName>
    </submittedName>
</protein>
<dbReference type="AlphaFoldDB" id="A0AAX6IGD2"/>
<keyword evidence="4" id="KW-1185">Reference proteome</keyword>
<organism evidence="3 4">
    <name type="scientific">Iris pallida</name>
    <name type="common">Sweet iris</name>
    <dbReference type="NCBI Taxonomy" id="29817"/>
    <lineage>
        <taxon>Eukaryota</taxon>
        <taxon>Viridiplantae</taxon>
        <taxon>Streptophyta</taxon>
        <taxon>Embryophyta</taxon>
        <taxon>Tracheophyta</taxon>
        <taxon>Spermatophyta</taxon>
        <taxon>Magnoliopsida</taxon>
        <taxon>Liliopsida</taxon>
        <taxon>Asparagales</taxon>
        <taxon>Iridaceae</taxon>
        <taxon>Iridoideae</taxon>
        <taxon>Irideae</taxon>
        <taxon>Iris</taxon>
    </lineage>
</organism>
<reference evidence="3" key="1">
    <citation type="journal article" date="2023" name="GigaByte">
        <title>Genome assembly of the bearded iris, Iris pallida Lam.</title>
        <authorList>
            <person name="Bruccoleri R.E."/>
            <person name="Oakeley E.J."/>
            <person name="Faust A.M.E."/>
            <person name="Altorfer M."/>
            <person name="Dessus-Babus S."/>
            <person name="Burckhardt D."/>
            <person name="Oertli M."/>
            <person name="Naumann U."/>
            <person name="Petersen F."/>
            <person name="Wong J."/>
        </authorList>
    </citation>
    <scope>NUCLEOTIDE SEQUENCE</scope>
    <source>
        <strain evidence="3">GSM-AAB239-AS_SAM_17_03QT</strain>
    </source>
</reference>
<evidence type="ECO:0000256" key="1">
    <source>
        <dbReference type="SAM" id="Coils"/>
    </source>
</evidence>
<keyword evidence="1" id="KW-0175">Coiled coil</keyword>